<dbReference type="PANTHER" id="PTHR43000">
    <property type="entry name" value="DTDP-D-GLUCOSE 4,6-DEHYDRATASE-RELATED"/>
    <property type="match status" value="1"/>
</dbReference>
<dbReference type="EMBL" id="CP001843">
    <property type="protein sequence ID" value="AEF86093.1"/>
    <property type="molecule type" value="Genomic_DNA"/>
</dbReference>
<dbReference type="Gene3D" id="3.40.50.720">
    <property type="entry name" value="NAD(P)-binding Rossmann-like Domain"/>
    <property type="match status" value="1"/>
</dbReference>
<feature type="domain" description="NAD-dependent epimerase/dehydratase" evidence="2">
    <location>
        <begin position="3"/>
        <end position="229"/>
    </location>
</feature>
<dbReference type="STRING" id="545694.TREPR_3739"/>
<protein>
    <submittedName>
        <fullName evidence="3">UDP-glucose 4-epimerase</fullName>
    </submittedName>
</protein>
<dbReference type="Gene3D" id="3.90.25.10">
    <property type="entry name" value="UDP-galactose 4-epimerase, domain 1"/>
    <property type="match status" value="1"/>
</dbReference>
<name>F5YQA2_TREPZ</name>
<proteinExistence type="inferred from homology"/>
<sequence>MKVLITGAAGFVGSEFAKYLFQKNIDLVLIDNMEYGYKENLVIGDNGQELLSKLIIDDIRNPEIAKYFYGVDIVFHFAGISSLPECESNPDKAFEVNALGVINILNSMRDSHIKKFIMASTSALYENNHEEKMTEDLKVSPNLIYATTKLSAEQICRSYAENYEMDIFICRFFNVYGPHQDFKRLQPPFTSYLIREISAERTPIIFNTSDVKRDYIYIDDLMIYLEMIIYSKKHYCADIFNLCSSFGYSAMEIVNMIFDIFGKPVKVNTGNPIDFWNKYPGLFSAKYNLLRTRIEKEVYKNCIGSNNKIENEFNYTCQIGMKSGLKRIVDFQLKKY</sequence>
<accession>F5YQA2</accession>
<dbReference type="HOGENOM" id="CLU_007383_1_7_12"/>
<evidence type="ECO:0000256" key="1">
    <source>
        <dbReference type="ARBA" id="ARBA00007637"/>
    </source>
</evidence>
<reference evidence="3 4" key="2">
    <citation type="journal article" date="2011" name="ISME J.">
        <title>RNA-seq reveals cooperative metabolic interactions between two termite-gut spirochete species in co-culture.</title>
        <authorList>
            <person name="Rosenthal A.Z."/>
            <person name="Matson E.G."/>
            <person name="Eldar A."/>
            <person name="Leadbetter J.R."/>
        </authorList>
    </citation>
    <scope>NUCLEOTIDE SEQUENCE [LARGE SCALE GENOMIC DNA]</scope>
    <source>
        <strain evidence="4">ATCC BAA-887 / DSM 12427 / ZAS-2</strain>
    </source>
</reference>
<dbReference type="Pfam" id="PF01370">
    <property type="entry name" value="Epimerase"/>
    <property type="match status" value="1"/>
</dbReference>
<gene>
    <name evidence="3" type="ordered locus">TREPR_3739</name>
</gene>
<dbReference type="InterPro" id="IPR001509">
    <property type="entry name" value="Epimerase_deHydtase"/>
</dbReference>
<dbReference type="Proteomes" id="UP000009223">
    <property type="component" value="Chromosome"/>
</dbReference>
<dbReference type="SUPFAM" id="SSF51735">
    <property type="entry name" value="NAD(P)-binding Rossmann-fold domains"/>
    <property type="match status" value="1"/>
</dbReference>
<dbReference type="InterPro" id="IPR036291">
    <property type="entry name" value="NAD(P)-bd_dom_sf"/>
</dbReference>
<organism evidence="3 4">
    <name type="scientific">Treponema primitia (strain ATCC BAA-887 / DSM 12427 / ZAS-2)</name>
    <dbReference type="NCBI Taxonomy" id="545694"/>
    <lineage>
        <taxon>Bacteria</taxon>
        <taxon>Pseudomonadati</taxon>
        <taxon>Spirochaetota</taxon>
        <taxon>Spirochaetia</taxon>
        <taxon>Spirochaetales</taxon>
        <taxon>Treponemataceae</taxon>
        <taxon>Treponema</taxon>
    </lineage>
</organism>
<dbReference type="eggNOG" id="COG0451">
    <property type="taxonomic scope" value="Bacteria"/>
</dbReference>
<dbReference type="AlphaFoldDB" id="F5YQA2"/>
<dbReference type="OrthoDB" id="9789543at2"/>
<reference evidence="4" key="1">
    <citation type="submission" date="2009-12" db="EMBL/GenBank/DDBJ databases">
        <title>Complete sequence of Treponema primitia strain ZAS-2.</title>
        <authorList>
            <person name="Tetu S.G."/>
            <person name="Matson E."/>
            <person name="Ren Q."/>
            <person name="Seshadri R."/>
            <person name="Elbourne L."/>
            <person name="Hassan K.A."/>
            <person name="Durkin A."/>
            <person name="Radune D."/>
            <person name="Mohamoud Y."/>
            <person name="Shay R."/>
            <person name="Jin S."/>
            <person name="Zhang X."/>
            <person name="Lucey K."/>
            <person name="Ballor N.R."/>
            <person name="Ottesen E."/>
            <person name="Rosenthal R."/>
            <person name="Allen A."/>
            <person name="Leadbetter J.R."/>
            <person name="Paulsen I.T."/>
        </authorList>
    </citation>
    <scope>NUCLEOTIDE SEQUENCE [LARGE SCALE GENOMIC DNA]</scope>
    <source>
        <strain evidence="4">ATCC BAA-887 / DSM 12427 / ZAS-2</strain>
    </source>
</reference>
<dbReference type="RefSeq" id="WP_015706590.1">
    <property type="nucleotide sequence ID" value="NC_015578.1"/>
</dbReference>
<comment type="similarity">
    <text evidence="1">Belongs to the NAD(P)-dependent epimerase/dehydratase family.</text>
</comment>
<evidence type="ECO:0000259" key="2">
    <source>
        <dbReference type="Pfam" id="PF01370"/>
    </source>
</evidence>
<evidence type="ECO:0000313" key="4">
    <source>
        <dbReference type="Proteomes" id="UP000009223"/>
    </source>
</evidence>
<evidence type="ECO:0000313" key="3">
    <source>
        <dbReference type="EMBL" id="AEF86093.1"/>
    </source>
</evidence>
<dbReference type="KEGG" id="tpi:TREPR_3739"/>
<keyword evidence="4" id="KW-1185">Reference proteome</keyword>